<evidence type="ECO:0000256" key="2">
    <source>
        <dbReference type="ARBA" id="ARBA00022857"/>
    </source>
</evidence>
<dbReference type="PANTHER" id="PTHR24321">
    <property type="entry name" value="DEHYDROGENASES, SHORT CHAIN"/>
    <property type="match status" value="1"/>
</dbReference>
<comment type="caution">
    <text evidence="4">The sequence shown here is derived from an EMBL/GenBank/DDBJ whole genome shotgun (WGS) entry which is preliminary data.</text>
</comment>
<proteinExistence type="inferred from homology"/>
<dbReference type="PROSITE" id="PS00061">
    <property type="entry name" value="ADH_SHORT"/>
    <property type="match status" value="1"/>
</dbReference>
<accession>A0A9W6A1K9</accession>
<reference evidence="4" key="1">
    <citation type="submission" date="2022-07" db="EMBL/GenBank/DDBJ databases">
        <title>Taxonomy of Aspergillus series Nigri: significant species reduction supported by multi-species coalescent approaches.</title>
        <authorList>
            <person name="Bian C."/>
            <person name="Kusuya Y."/>
            <person name="Sklenar F."/>
            <person name="D'hooge E."/>
            <person name="Yaguchi T."/>
            <person name="Takahashi H."/>
            <person name="Hubka V."/>
        </authorList>
    </citation>
    <scope>NUCLEOTIDE SEQUENCE</scope>
    <source>
        <strain evidence="4">IFM 63604</strain>
    </source>
</reference>
<organism evidence="4 5">
    <name type="scientific">Aspergillus niger</name>
    <dbReference type="NCBI Taxonomy" id="5061"/>
    <lineage>
        <taxon>Eukaryota</taxon>
        <taxon>Fungi</taxon>
        <taxon>Dikarya</taxon>
        <taxon>Ascomycota</taxon>
        <taxon>Pezizomycotina</taxon>
        <taxon>Eurotiomycetes</taxon>
        <taxon>Eurotiomycetidae</taxon>
        <taxon>Eurotiales</taxon>
        <taxon>Aspergillaceae</taxon>
        <taxon>Aspergillus</taxon>
        <taxon>Aspergillus subgen. Circumdati</taxon>
    </lineage>
</organism>
<dbReference type="CDD" id="cd05233">
    <property type="entry name" value="SDR_c"/>
    <property type="match status" value="1"/>
</dbReference>
<dbReference type="Gene3D" id="3.40.50.720">
    <property type="entry name" value="NAD(P)-binding Rossmann-like Domain"/>
    <property type="match status" value="1"/>
</dbReference>
<evidence type="ECO:0000256" key="1">
    <source>
        <dbReference type="ARBA" id="ARBA00006484"/>
    </source>
</evidence>
<name>A0A9W6A1K9_ASPNG</name>
<gene>
    <name evidence="4" type="ORF">AnigIFM63604_006256</name>
</gene>
<dbReference type="Pfam" id="PF13561">
    <property type="entry name" value="adh_short_C2"/>
    <property type="match status" value="1"/>
</dbReference>
<dbReference type="PANTHER" id="PTHR24321:SF8">
    <property type="entry name" value="ESTRADIOL 17-BETA-DEHYDROGENASE 8-RELATED"/>
    <property type="match status" value="1"/>
</dbReference>
<dbReference type="EMBL" id="BRPB01000037">
    <property type="protein sequence ID" value="GLA50210.1"/>
    <property type="molecule type" value="Genomic_DNA"/>
</dbReference>
<dbReference type="GO" id="GO:0044550">
    <property type="term" value="P:secondary metabolite biosynthetic process"/>
    <property type="evidence" value="ECO:0007669"/>
    <property type="project" value="UniProtKB-ARBA"/>
</dbReference>
<dbReference type="AlphaFoldDB" id="A0A9W6A1K9"/>
<protein>
    <recommendedName>
        <fullName evidence="6">Oxidoreductase</fullName>
    </recommendedName>
</protein>
<dbReference type="GO" id="GO:0016491">
    <property type="term" value="F:oxidoreductase activity"/>
    <property type="evidence" value="ECO:0007669"/>
    <property type="project" value="UniProtKB-KW"/>
</dbReference>
<keyword evidence="2" id="KW-0521">NADP</keyword>
<keyword evidence="3" id="KW-0560">Oxidoreductase</keyword>
<dbReference type="SUPFAM" id="SSF51735">
    <property type="entry name" value="NAD(P)-binding Rossmann-fold domains"/>
    <property type="match status" value="1"/>
</dbReference>
<dbReference type="Proteomes" id="UP001144191">
    <property type="component" value="Unassembled WGS sequence"/>
</dbReference>
<evidence type="ECO:0000313" key="5">
    <source>
        <dbReference type="Proteomes" id="UP001144191"/>
    </source>
</evidence>
<evidence type="ECO:0000256" key="3">
    <source>
        <dbReference type="ARBA" id="ARBA00023002"/>
    </source>
</evidence>
<dbReference type="PRINTS" id="PR00081">
    <property type="entry name" value="GDHRDH"/>
</dbReference>
<dbReference type="InterPro" id="IPR020904">
    <property type="entry name" value="Sc_DH/Rdtase_CS"/>
</dbReference>
<dbReference type="InterPro" id="IPR036291">
    <property type="entry name" value="NAD(P)-bd_dom_sf"/>
</dbReference>
<dbReference type="InterPro" id="IPR002347">
    <property type="entry name" value="SDR_fam"/>
</dbReference>
<evidence type="ECO:0008006" key="6">
    <source>
        <dbReference type="Google" id="ProtNLM"/>
    </source>
</evidence>
<evidence type="ECO:0000313" key="4">
    <source>
        <dbReference type="EMBL" id="GLA50210.1"/>
    </source>
</evidence>
<sequence>MASSVSGKVFVITGGGSGMGFATATLLLSRGSHLAVCDVNEDGLNALVERIDPAHRNGVITRRVDITDRAAVRSFLQLAKDIFGRVDGIANLAGTAGHRLGHEEIWQIDEKEYQFIMDVNVKGVFNLLSEALHPGVLQEPGSFVHAASMFADRGFAKGSVYSSSKHAGIGLVKSAAIEAGKRGIRVNIVSPGPIDTPMLRANEESGAEGTAPAVPLGRLGEASEVANVVAFLLSDDARYVTGATWALVVHYAHTKKLQSAPG</sequence>
<feature type="non-terminal residue" evidence="4">
    <location>
        <position position="1"/>
    </location>
</feature>
<comment type="similarity">
    <text evidence="1">Belongs to the short-chain dehydrogenases/reductases (SDR) family.</text>
</comment>
<dbReference type="FunFam" id="3.40.50.720:FF:000084">
    <property type="entry name" value="Short-chain dehydrogenase reductase"/>
    <property type="match status" value="1"/>
</dbReference>